<evidence type="ECO:0008006" key="4">
    <source>
        <dbReference type="Google" id="ProtNLM"/>
    </source>
</evidence>
<dbReference type="STRING" id="1353537.TP2_00855"/>
<organism evidence="2 3">
    <name type="scientific">Thioclava pacifica DSM 10166</name>
    <dbReference type="NCBI Taxonomy" id="1353537"/>
    <lineage>
        <taxon>Bacteria</taxon>
        <taxon>Pseudomonadati</taxon>
        <taxon>Pseudomonadota</taxon>
        <taxon>Alphaproteobacteria</taxon>
        <taxon>Rhodobacterales</taxon>
        <taxon>Paracoccaceae</taxon>
        <taxon>Thioclava</taxon>
    </lineage>
</organism>
<gene>
    <name evidence="2" type="ORF">TP2_00855</name>
</gene>
<keyword evidence="3" id="KW-1185">Reference proteome</keyword>
<feature type="signal peptide" evidence="1">
    <location>
        <begin position="1"/>
        <end position="22"/>
    </location>
</feature>
<dbReference type="Proteomes" id="UP000027432">
    <property type="component" value="Unassembled WGS sequence"/>
</dbReference>
<dbReference type="EMBL" id="AUND01000001">
    <property type="protein sequence ID" value="KEO56102.1"/>
    <property type="molecule type" value="Genomic_DNA"/>
</dbReference>
<proteinExistence type="predicted"/>
<comment type="caution">
    <text evidence="2">The sequence shown here is derived from an EMBL/GenBank/DDBJ whole genome shotgun (WGS) entry which is preliminary data.</text>
</comment>
<dbReference type="PROSITE" id="PS51257">
    <property type="entry name" value="PROKAR_LIPOPROTEIN"/>
    <property type="match status" value="1"/>
</dbReference>
<name>A0A074K3K4_9RHOB</name>
<accession>A0A074K3K4</accession>
<dbReference type="AlphaFoldDB" id="A0A074K3K4"/>
<feature type="chain" id="PRO_5001696871" description="Lipoprotein" evidence="1">
    <location>
        <begin position="23"/>
        <end position="55"/>
    </location>
</feature>
<evidence type="ECO:0000256" key="1">
    <source>
        <dbReference type="SAM" id="SignalP"/>
    </source>
</evidence>
<keyword evidence="1" id="KW-0732">Signal</keyword>
<evidence type="ECO:0000313" key="3">
    <source>
        <dbReference type="Proteomes" id="UP000027432"/>
    </source>
</evidence>
<dbReference type="RefSeq" id="WP_157617011.1">
    <property type="nucleotide sequence ID" value="NZ_AUND01000001.1"/>
</dbReference>
<dbReference type="OrthoDB" id="9928686at2"/>
<sequence>MKLHHEMRAIKLLAVLALAALAGCTQLEKDVGQCEPGVESISGMATVAPAGTGPC</sequence>
<evidence type="ECO:0000313" key="2">
    <source>
        <dbReference type="EMBL" id="KEO56102.1"/>
    </source>
</evidence>
<reference evidence="2 3" key="1">
    <citation type="submission" date="2013-07" db="EMBL/GenBank/DDBJ databases">
        <title>Thioclava pacifica DSM 10166 Genome Sequencing.</title>
        <authorList>
            <person name="Lai Q."/>
            <person name="Shao Z."/>
        </authorList>
    </citation>
    <scope>NUCLEOTIDE SEQUENCE [LARGE SCALE GENOMIC DNA]</scope>
    <source>
        <strain evidence="2 3">DSM 10166</strain>
    </source>
</reference>
<protein>
    <recommendedName>
        <fullName evidence="4">Lipoprotein</fullName>
    </recommendedName>
</protein>